<evidence type="ECO:0000313" key="2">
    <source>
        <dbReference type="EMBL" id="OHV46603.1"/>
    </source>
</evidence>
<dbReference type="EMBL" id="MAXA01000002">
    <property type="protein sequence ID" value="OHV46603.1"/>
    <property type="molecule type" value="Genomic_DNA"/>
</dbReference>
<feature type="region of interest" description="Disordered" evidence="1">
    <location>
        <begin position="1"/>
        <end position="34"/>
    </location>
</feature>
<gene>
    <name evidence="2" type="ORF">BBK14_01785</name>
</gene>
<name>A0A1S1RIP9_9ACTN</name>
<accession>A0A1S1RIP9</accession>
<dbReference type="AlphaFoldDB" id="A0A1S1RIP9"/>
<feature type="compositionally biased region" description="Polar residues" evidence="1">
    <location>
        <begin position="102"/>
        <end position="113"/>
    </location>
</feature>
<reference evidence="3" key="1">
    <citation type="submission" date="2016-07" db="EMBL/GenBank/DDBJ databases">
        <title>Frankia sp. NRRL B-16219 Genome sequencing.</title>
        <authorList>
            <person name="Ghodhbane-Gtari F."/>
            <person name="Swanson E."/>
            <person name="Gueddou A."/>
            <person name="Louati M."/>
            <person name="Nouioui I."/>
            <person name="Hezbri K."/>
            <person name="Abebe-Akele F."/>
            <person name="Simpson S."/>
            <person name="Morris K."/>
            <person name="Thomas K."/>
            <person name="Gtari M."/>
            <person name="Tisa L.S."/>
        </authorList>
    </citation>
    <scope>NUCLEOTIDE SEQUENCE [LARGE SCALE GENOMIC DNA]</scope>
    <source>
        <strain evidence="3">NRRL B-16219</strain>
    </source>
</reference>
<comment type="caution">
    <text evidence="2">The sequence shown here is derived from an EMBL/GenBank/DDBJ whole genome shotgun (WGS) entry which is preliminary data.</text>
</comment>
<evidence type="ECO:0000313" key="3">
    <source>
        <dbReference type="Proteomes" id="UP000179769"/>
    </source>
</evidence>
<feature type="region of interest" description="Disordered" evidence="1">
    <location>
        <begin position="93"/>
        <end position="113"/>
    </location>
</feature>
<keyword evidence="3" id="KW-1185">Reference proteome</keyword>
<evidence type="ECO:0000256" key="1">
    <source>
        <dbReference type="SAM" id="MobiDB-lite"/>
    </source>
</evidence>
<feature type="compositionally biased region" description="Basic and acidic residues" evidence="1">
    <location>
        <begin position="1"/>
        <end position="15"/>
    </location>
</feature>
<protein>
    <submittedName>
        <fullName evidence="2">Uncharacterized protein</fullName>
    </submittedName>
</protein>
<sequence>MRDAETMTRREEMAHRKWMAGETGNLEDDDREGGVEVEDRVRNRIVHSLLESWTLTKPDGSPLVVSIAAVQDLSSLDFHRLLAVAKPAVDVLFGRGAPDPKSATSSDSPATPD</sequence>
<proteinExistence type="predicted"/>
<dbReference type="Proteomes" id="UP000179769">
    <property type="component" value="Unassembled WGS sequence"/>
</dbReference>
<organism evidence="2 3">
    <name type="scientific">Parafrankia soli</name>
    <dbReference type="NCBI Taxonomy" id="2599596"/>
    <lineage>
        <taxon>Bacteria</taxon>
        <taxon>Bacillati</taxon>
        <taxon>Actinomycetota</taxon>
        <taxon>Actinomycetes</taxon>
        <taxon>Frankiales</taxon>
        <taxon>Frankiaceae</taxon>
        <taxon>Parafrankia</taxon>
    </lineage>
</organism>